<evidence type="ECO:0000313" key="1">
    <source>
        <dbReference type="EMBL" id="KAK1311267.1"/>
    </source>
</evidence>
<dbReference type="Proteomes" id="UP001180020">
    <property type="component" value="Unassembled WGS sequence"/>
</dbReference>
<reference evidence="1" key="2">
    <citation type="submission" date="2023-06" db="EMBL/GenBank/DDBJ databases">
        <authorList>
            <person name="Ma L."/>
            <person name="Liu K.-W."/>
            <person name="Li Z."/>
            <person name="Hsiao Y.-Y."/>
            <person name="Qi Y."/>
            <person name="Fu T."/>
            <person name="Tang G."/>
            <person name="Zhang D."/>
            <person name="Sun W.-H."/>
            <person name="Liu D.-K."/>
            <person name="Li Y."/>
            <person name="Chen G.-Z."/>
            <person name="Liu X.-D."/>
            <person name="Liao X.-Y."/>
            <person name="Jiang Y.-T."/>
            <person name="Yu X."/>
            <person name="Hao Y."/>
            <person name="Huang J."/>
            <person name="Zhao X.-W."/>
            <person name="Ke S."/>
            <person name="Chen Y.-Y."/>
            <person name="Wu W.-L."/>
            <person name="Hsu J.-L."/>
            <person name="Lin Y.-F."/>
            <person name="Huang M.-D."/>
            <person name="Li C.-Y."/>
            <person name="Huang L."/>
            <person name="Wang Z.-W."/>
            <person name="Zhao X."/>
            <person name="Zhong W.-Y."/>
            <person name="Peng D.-H."/>
            <person name="Ahmad S."/>
            <person name="Lan S."/>
            <person name="Zhang J.-S."/>
            <person name="Tsai W.-C."/>
            <person name="Van De Peer Y."/>
            <person name="Liu Z.-J."/>
        </authorList>
    </citation>
    <scope>NUCLEOTIDE SEQUENCE</scope>
    <source>
        <strain evidence="1">CP</strain>
        <tissue evidence="1">Leaves</tissue>
    </source>
</reference>
<protein>
    <submittedName>
        <fullName evidence="1">Uncharacterized protein</fullName>
    </submittedName>
</protein>
<sequence length="74" mass="7886">MHVMSSTGRRNAGIENLRLTGRGAPQSLKQLACLASSFLGFAAASASFQHAEKDMQCMISMPWIGPGAFVSIDE</sequence>
<accession>A0AAV9ED41</accession>
<proteinExistence type="predicted"/>
<name>A0AAV9ED41_ACOCL</name>
<reference evidence="1" key="1">
    <citation type="journal article" date="2023" name="Nat. Commun.">
        <title>Diploid and tetraploid genomes of Acorus and the evolution of monocots.</title>
        <authorList>
            <person name="Ma L."/>
            <person name="Liu K.W."/>
            <person name="Li Z."/>
            <person name="Hsiao Y.Y."/>
            <person name="Qi Y."/>
            <person name="Fu T."/>
            <person name="Tang G.D."/>
            <person name="Zhang D."/>
            <person name="Sun W.H."/>
            <person name="Liu D.K."/>
            <person name="Li Y."/>
            <person name="Chen G.Z."/>
            <person name="Liu X.D."/>
            <person name="Liao X.Y."/>
            <person name="Jiang Y.T."/>
            <person name="Yu X."/>
            <person name="Hao Y."/>
            <person name="Huang J."/>
            <person name="Zhao X.W."/>
            <person name="Ke S."/>
            <person name="Chen Y.Y."/>
            <person name="Wu W.L."/>
            <person name="Hsu J.L."/>
            <person name="Lin Y.F."/>
            <person name="Huang M.D."/>
            <person name="Li C.Y."/>
            <person name="Huang L."/>
            <person name="Wang Z.W."/>
            <person name="Zhao X."/>
            <person name="Zhong W.Y."/>
            <person name="Peng D.H."/>
            <person name="Ahmad S."/>
            <person name="Lan S."/>
            <person name="Zhang J.S."/>
            <person name="Tsai W.C."/>
            <person name="Van de Peer Y."/>
            <person name="Liu Z.J."/>
        </authorList>
    </citation>
    <scope>NUCLEOTIDE SEQUENCE</scope>
    <source>
        <strain evidence="1">CP</strain>
    </source>
</reference>
<evidence type="ECO:0000313" key="2">
    <source>
        <dbReference type="Proteomes" id="UP001180020"/>
    </source>
</evidence>
<organism evidence="1 2">
    <name type="scientific">Acorus calamus</name>
    <name type="common">Sweet flag</name>
    <dbReference type="NCBI Taxonomy" id="4465"/>
    <lineage>
        <taxon>Eukaryota</taxon>
        <taxon>Viridiplantae</taxon>
        <taxon>Streptophyta</taxon>
        <taxon>Embryophyta</taxon>
        <taxon>Tracheophyta</taxon>
        <taxon>Spermatophyta</taxon>
        <taxon>Magnoliopsida</taxon>
        <taxon>Liliopsida</taxon>
        <taxon>Acoraceae</taxon>
        <taxon>Acorus</taxon>
    </lineage>
</organism>
<keyword evidence="2" id="KW-1185">Reference proteome</keyword>
<gene>
    <name evidence="1" type="ORF">QJS10_CPA08g01507</name>
</gene>
<comment type="caution">
    <text evidence="1">The sequence shown here is derived from an EMBL/GenBank/DDBJ whole genome shotgun (WGS) entry which is preliminary data.</text>
</comment>
<dbReference type="AlphaFoldDB" id="A0AAV9ED41"/>
<dbReference type="EMBL" id="JAUJYO010000008">
    <property type="protein sequence ID" value="KAK1311267.1"/>
    <property type="molecule type" value="Genomic_DNA"/>
</dbReference>